<feature type="compositionally biased region" description="Basic and acidic residues" evidence="1">
    <location>
        <begin position="277"/>
        <end position="286"/>
    </location>
</feature>
<feature type="region of interest" description="Disordered" evidence="1">
    <location>
        <begin position="240"/>
        <end position="325"/>
    </location>
</feature>
<keyword evidence="4" id="KW-1185">Reference proteome</keyword>
<feature type="compositionally biased region" description="Acidic residues" evidence="1">
    <location>
        <begin position="252"/>
        <end position="276"/>
    </location>
</feature>
<evidence type="ECO:0000313" key="4">
    <source>
        <dbReference type="Proteomes" id="UP000276588"/>
    </source>
</evidence>
<evidence type="ECO:0000313" key="3">
    <source>
        <dbReference type="EMBL" id="RJX43088.1"/>
    </source>
</evidence>
<evidence type="ECO:0000256" key="1">
    <source>
        <dbReference type="SAM" id="MobiDB-lite"/>
    </source>
</evidence>
<feature type="compositionally biased region" description="Basic and acidic residues" evidence="1">
    <location>
        <begin position="241"/>
        <end position="251"/>
    </location>
</feature>
<comment type="caution">
    <text evidence="3">The sequence shown here is derived from an EMBL/GenBank/DDBJ whole genome shotgun (WGS) entry which is preliminary data.</text>
</comment>
<protein>
    <recommendedName>
        <fullName evidence="2">C2H2-type domain-containing protein</fullName>
    </recommendedName>
</protein>
<feature type="compositionally biased region" description="Acidic residues" evidence="1">
    <location>
        <begin position="287"/>
        <end position="302"/>
    </location>
</feature>
<dbReference type="PROSITE" id="PS00028">
    <property type="entry name" value="ZINC_FINGER_C2H2_1"/>
    <property type="match status" value="1"/>
</dbReference>
<proteinExistence type="predicted"/>
<name>A0A3A6PU32_9EURY</name>
<dbReference type="InterPro" id="IPR058809">
    <property type="entry name" value="DUF8073_M"/>
</dbReference>
<reference evidence="3 4" key="1">
    <citation type="submission" date="2018-06" db="EMBL/GenBank/DDBJ databases">
        <title>Halonotius sp. F13-13 a new haloarchaeeon isolated from a solar saltern from Isla Cristina, Huelva, Spain.</title>
        <authorList>
            <person name="Duran-Viseras A."/>
            <person name="Sanchez-Porro C."/>
            <person name="Ventosa A."/>
        </authorList>
    </citation>
    <scope>NUCLEOTIDE SEQUENCE [LARGE SCALE GENOMIC DNA]</scope>
    <source>
        <strain evidence="3 4">F13-13</strain>
    </source>
</reference>
<dbReference type="EMBL" id="QKNY01000010">
    <property type="protein sequence ID" value="RJX43088.1"/>
    <property type="molecule type" value="Genomic_DNA"/>
</dbReference>
<evidence type="ECO:0000259" key="2">
    <source>
        <dbReference type="PROSITE" id="PS00028"/>
    </source>
</evidence>
<dbReference type="Proteomes" id="UP000276588">
    <property type="component" value="Unassembled WGS sequence"/>
</dbReference>
<dbReference type="AlphaFoldDB" id="A0A3A6PU32"/>
<dbReference type="InterPro" id="IPR013087">
    <property type="entry name" value="Znf_C2H2_type"/>
</dbReference>
<accession>A0A3A6PU32</accession>
<sequence length="397" mass="44250">MPQPIIDVAVQLDDDTKTRLNRAATVSEFESAEAFVEEATKRLIDETLDEDGELDCPHDDCDRTFPTRAERRGHLGSSEHALDVPEGNFWCGYCGYGPTNWRGINAHHGSSDHEGEPIRLSEVPDREDLVAPDKRPDHKDPELLAELYDEHDGNYTAMCRAHDFEVSPGRVRHYLVEFGIHDVTPQASSDGDGPKYRDREWLQEHYEAAGGNISEMHRRIEREDEVDVAYTTLVNTLKKVGIHDPEQRESNETDGETDDAGEESVDPDDPGVDAEDTNPHDVGTEQRDDDDSTESEPDDESPEGARSSESDPDQSMGAVDDDRIHDVIVVDDPEDATEFSDLATPDWLLAKSFHIALELSDSSDDFAENLGWGDPEELRLMVETIGLEDELGGEPDA</sequence>
<organism evidence="3 4">
    <name type="scientific">Halonotius aquaticus</name>
    <dbReference type="NCBI Taxonomy" id="2216978"/>
    <lineage>
        <taxon>Archaea</taxon>
        <taxon>Methanobacteriati</taxon>
        <taxon>Methanobacteriota</taxon>
        <taxon>Stenosarchaea group</taxon>
        <taxon>Halobacteria</taxon>
        <taxon>Halobacteriales</taxon>
        <taxon>Haloferacaceae</taxon>
        <taxon>Halonotius</taxon>
    </lineage>
</organism>
<dbReference type="Pfam" id="PF26271">
    <property type="entry name" value="DUF8073_M"/>
    <property type="match status" value="1"/>
</dbReference>
<gene>
    <name evidence="3" type="ORF">DM826_07215</name>
</gene>
<feature type="domain" description="C2H2-type" evidence="2">
    <location>
        <begin position="56"/>
        <end position="80"/>
    </location>
</feature>